<feature type="domain" description="TIR" evidence="13">
    <location>
        <begin position="583"/>
        <end position="724"/>
    </location>
</feature>
<dbReference type="AlphaFoldDB" id="A0A8W8J7L5"/>
<dbReference type="Pfam" id="PF13855">
    <property type="entry name" value="LRR_8"/>
    <property type="match status" value="1"/>
</dbReference>
<feature type="transmembrane region" description="Helical" evidence="11">
    <location>
        <begin position="527"/>
        <end position="550"/>
    </location>
</feature>
<evidence type="ECO:0000256" key="6">
    <source>
        <dbReference type="ARBA" id="ARBA00022737"/>
    </source>
</evidence>
<evidence type="ECO:0000256" key="1">
    <source>
        <dbReference type="ARBA" id="ARBA00004479"/>
    </source>
</evidence>
<dbReference type="PANTHER" id="PTHR24365:SF530">
    <property type="entry name" value="MSTPROX-RELATED"/>
    <property type="match status" value="1"/>
</dbReference>
<dbReference type="InterPro" id="IPR003591">
    <property type="entry name" value="Leu-rich_rpt_typical-subtyp"/>
</dbReference>
<keyword evidence="7 11" id="KW-1133">Transmembrane helix</keyword>
<evidence type="ECO:0000256" key="8">
    <source>
        <dbReference type="ARBA" id="ARBA00023136"/>
    </source>
</evidence>
<dbReference type="GO" id="GO:0006955">
    <property type="term" value="P:immune response"/>
    <property type="evidence" value="ECO:0007669"/>
    <property type="project" value="InterPro"/>
</dbReference>
<dbReference type="PIRSF" id="PIRSF037595">
    <property type="entry name" value="Toll-like_receptor"/>
    <property type="match status" value="1"/>
</dbReference>
<dbReference type="SMART" id="SM00369">
    <property type="entry name" value="LRR_TYP"/>
    <property type="match status" value="7"/>
</dbReference>
<evidence type="ECO:0000256" key="3">
    <source>
        <dbReference type="ARBA" id="ARBA00022614"/>
    </source>
</evidence>
<reference evidence="14" key="1">
    <citation type="submission" date="2022-08" db="UniProtKB">
        <authorList>
            <consortium name="EnsemblMetazoa"/>
        </authorList>
    </citation>
    <scope>IDENTIFICATION</scope>
    <source>
        <strain evidence="14">05x7-T-G4-1.051#20</strain>
    </source>
</reference>
<keyword evidence="8 11" id="KW-0472">Membrane</keyword>
<evidence type="ECO:0000256" key="10">
    <source>
        <dbReference type="ARBA" id="ARBA00023180"/>
    </source>
</evidence>
<keyword evidence="3" id="KW-0433">Leucine-rich repeat</keyword>
<evidence type="ECO:0000256" key="4">
    <source>
        <dbReference type="ARBA" id="ARBA00022692"/>
    </source>
</evidence>
<keyword evidence="5 12" id="KW-0732">Signal</keyword>
<dbReference type="EnsemblMetazoa" id="G17170.4">
    <property type="protein sequence ID" value="G17170.4:cds"/>
    <property type="gene ID" value="G17170"/>
</dbReference>
<dbReference type="SUPFAM" id="SSF52058">
    <property type="entry name" value="L domain-like"/>
    <property type="match status" value="1"/>
</dbReference>
<evidence type="ECO:0000256" key="9">
    <source>
        <dbReference type="ARBA" id="ARBA00023170"/>
    </source>
</evidence>
<dbReference type="Gene3D" id="3.80.10.10">
    <property type="entry name" value="Ribonuclease Inhibitor"/>
    <property type="match status" value="2"/>
</dbReference>
<dbReference type="SUPFAM" id="SSF52200">
    <property type="entry name" value="Toll/Interleukin receptor TIR domain"/>
    <property type="match status" value="1"/>
</dbReference>
<evidence type="ECO:0000256" key="11">
    <source>
        <dbReference type="SAM" id="Phobius"/>
    </source>
</evidence>
<dbReference type="InterPro" id="IPR017241">
    <property type="entry name" value="Toll-like_receptor"/>
</dbReference>
<dbReference type="Gene3D" id="3.40.50.10140">
    <property type="entry name" value="Toll/interleukin-1 receptor homology (TIR) domain"/>
    <property type="match status" value="1"/>
</dbReference>
<evidence type="ECO:0000256" key="12">
    <source>
        <dbReference type="SAM" id="SignalP"/>
    </source>
</evidence>
<dbReference type="GO" id="GO:0005886">
    <property type="term" value="C:plasma membrane"/>
    <property type="evidence" value="ECO:0007669"/>
    <property type="project" value="TreeGrafter"/>
</dbReference>
<dbReference type="Pfam" id="PF13676">
    <property type="entry name" value="TIR_2"/>
    <property type="match status" value="1"/>
</dbReference>
<name>A0A8W8J7L5_MAGGI</name>
<evidence type="ECO:0000256" key="7">
    <source>
        <dbReference type="ARBA" id="ARBA00022989"/>
    </source>
</evidence>
<dbReference type="GO" id="GO:0004888">
    <property type="term" value="F:transmembrane signaling receptor activity"/>
    <property type="evidence" value="ECO:0007669"/>
    <property type="project" value="InterPro"/>
</dbReference>
<dbReference type="SMART" id="SM00255">
    <property type="entry name" value="TIR"/>
    <property type="match status" value="1"/>
</dbReference>
<dbReference type="PROSITE" id="PS51450">
    <property type="entry name" value="LRR"/>
    <property type="match status" value="2"/>
</dbReference>
<feature type="chain" id="PRO_5036488778" description="TIR domain-containing protein" evidence="12">
    <location>
        <begin position="20"/>
        <end position="726"/>
    </location>
</feature>
<keyword evidence="4 11" id="KW-0812">Transmembrane</keyword>
<evidence type="ECO:0000256" key="2">
    <source>
        <dbReference type="ARBA" id="ARBA00009634"/>
    </source>
</evidence>
<sequence>MRSFVIWILAAESLYSVFALYTDCTWTYFDYEVVVNCSGRGLTSITRFNDSVTYLDLSHNRFSSIPVKSLPNNLKHLDISWNNIKQIKGRTFEFLSKLKFLDLSYCNLQDVDRAVFGELINLQHLNLSYNRELGFASLPNITFHLNKTKMLSLIIDGINCATGIGTYIRKHHLDGIRTTHLRKLSLANNRLELFERGVIYNLPKTLMFFSIAGNKVTAGEYLIEMHTMSNVRVIDMSYQYHPQVNYPYSVLENCEEKVEKEMKTRFTGFNTQAVLSGPNWSMPLPPNLETLYLQSARYIIKNPSFSLIAPNLRHVYLQNNFIMSNSGRIIFPNNTIITCDISNNIFSHNPVNDGRHMKYLNISNNRFDKSFMTDTDGTIFATYTSLEVIDMSFNNIFSLPTMLLKNSHKLRYINASNNRLSNWMVDLTEMPNLISLDLSENKFTTLSEGDRNHFEKAFQNSNLSINLFRNGITCTCENQEFLIWIQKHKKHFLNFENYTCSTKHTYFDFKNLRSSLAILKKQCASYLGWYIACAVTLATFLTFLISVLLVRNKWKIRYLIYKFRQRFGFVVPFKKHLPTTMHYQYDAFISYCGRELMFVLKEVLPRIEVDKNLRLLIRDRDYIPGIPKVDTIMSSLQESKRTVCIVSKKYLESKWRDYELNMAKVEGIKDRGSLDYVILILLPEVYNDEIPHKIIDLIRKDRYIEYPMESCAYDDFWDRLIKMIEE</sequence>
<keyword evidence="6" id="KW-0677">Repeat</keyword>
<dbReference type="InterPro" id="IPR001611">
    <property type="entry name" value="Leu-rich_rpt"/>
</dbReference>
<evidence type="ECO:0000256" key="5">
    <source>
        <dbReference type="ARBA" id="ARBA00022729"/>
    </source>
</evidence>
<evidence type="ECO:0000313" key="14">
    <source>
        <dbReference type="EnsemblMetazoa" id="G17170.4:cds"/>
    </source>
</evidence>
<dbReference type="PANTHER" id="PTHR24365">
    <property type="entry name" value="TOLL-LIKE RECEPTOR"/>
    <property type="match status" value="1"/>
</dbReference>
<protein>
    <recommendedName>
        <fullName evidence="13">TIR domain-containing protein</fullName>
    </recommendedName>
</protein>
<dbReference type="InterPro" id="IPR035897">
    <property type="entry name" value="Toll_tir_struct_dom_sf"/>
</dbReference>
<comment type="similarity">
    <text evidence="2">Belongs to the Toll-like receptor family.</text>
</comment>
<proteinExistence type="inferred from homology"/>
<accession>A0A8W8J7L5</accession>
<dbReference type="GO" id="GO:0002224">
    <property type="term" value="P:toll-like receptor signaling pathway"/>
    <property type="evidence" value="ECO:0007669"/>
    <property type="project" value="InterPro"/>
</dbReference>
<keyword evidence="10" id="KW-0325">Glycoprotein</keyword>
<organism evidence="14 15">
    <name type="scientific">Magallana gigas</name>
    <name type="common">Pacific oyster</name>
    <name type="synonym">Crassostrea gigas</name>
    <dbReference type="NCBI Taxonomy" id="29159"/>
    <lineage>
        <taxon>Eukaryota</taxon>
        <taxon>Metazoa</taxon>
        <taxon>Spiralia</taxon>
        <taxon>Lophotrochozoa</taxon>
        <taxon>Mollusca</taxon>
        <taxon>Bivalvia</taxon>
        <taxon>Autobranchia</taxon>
        <taxon>Pteriomorphia</taxon>
        <taxon>Ostreida</taxon>
        <taxon>Ostreoidea</taxon>
        <taxon>Ostreidae</taxon>
        <taxon>Magallana</taxon>
    </lineage>
</organism>
<dbReference type="Proteomes" id="UP000005408">
    <property type="component" value="Unassembled WGS sequence"/>
</dbReference>
<dbReference type="PROSITE" id="PS50104">
    <property type="entry name" value="TIR"/>
    <property type="match status" value="1"/>
</dbReference>
<comment type="subcellular location">
    <subcellularLocation>
        <location evidence="1">Membrane</location>
        <topology evidence="1">Single-pass type I membrane protein</topology>
    </subcellularLocation>
</comment>
<dbReference type="InterPro" id="IPR000157">
    <property type="entry name" value="TIR_dom"/>
</dbReference>
<keyword evidence="15" id="KW-1185">Reference proteome</keyword>
<dbReference type="InterPro" id="IPR032675">
    <property type="entry name" value="LRR_dom_sf"/>
</dbReference>
<evidence type="ECO:0000259" key="13">
    <source>
        <dbReference type="PROSITE" id="PS50104"/>
    </source>
</evidence>
<feature type="signal peptide" evidence="12">
    <location>
        <begin position="1"/>
        <end position="19"/>
    </location>
</feature>
<evidence type="ECO:0000313" key="15">
    <source>
        <dbReference type="Proteomes" id="UP000005408"/>
    </source>
</evidence>
<keyword evidence="9" id="KW-0675">Receptor</keyword>